<protein>
    <submittedName>
        <fullName evidence="1">TupA-like ATPgrasp</fullName>
    </submittedName>
</protein>
<dbReference type="AlphaFoldDB" id="A0A1G7ECS2"/>
<sequence>MTIDARVLLARRLRFLPDRQFALAKHAIFQGELTTLRRPRTWSQLLAAKNLEEQSELVHRTSDKYEVRSYVAEKAGEKYLIPLFALLTDAADLDFDALPGPCVIKGTHGCDMTILLPDPTRADRAAIRETVRRWLRTDFYTHGWRESPYRGLPHRAVVEQFIGEAGTAPTDYKFFMFHGEPGMVVVDQDRFTGHTSTMLTPEWREFAVSGRFAFAERLPEQPANYAEMLDVARALSSEFAFVRVDLYNVDGKIHFGEITHNPGGGLVRLQPREFDLALGEMWRTGAPVPERFVR</sequence>
<gene>
    <name evidence="1" type="ORF">SAMN05216377_101331</name>
</gene>
<dbReference type="SUPFAM" id="SSF56059">
    <property type="entry name" value="Glutathione synthetase ATP-binding domain-like"/>
    <property type="match status" value="1"/>
</dbReference>
<dbReference type="EMBL" id="FNBE01000001">
    <property type="protein sequence ID" value="SDE61225.1"/>
    <property type="molecule type" value="Genomic_DNA"/>
</dbReference>
<dbReference type="Pfam" id="PF14305">
    <property type="entry name" value="ATPgrasp_TupA"/>
    <property type="match status" value="1"/>
</dbReference>
<keyword evidence="2" id="KW-1185">Reference proteome</keyword>
<dbReference type="STRING" id="366584.SAMN05216377_101331"/>
<accession>A0A1G7ECS2</accession>
<dbReference type="RefSeq" id="WP_093075453.1">
    <property type="nucleotide sequence ID" value="NZ_FNBE01000001.1"/>
</dbReference>
<dbReference type="InterPro" id="IPR029465">
    <property type="entry name" value="ATPgrasp_TupA"/>
</dbReference>
<organism evidence="1 2">
    <name type="scientific">Pseudonocardia oroxyli</name>
    <dbReference type="NCBI Taxonomy" id="366584"/>
    <lineage>
        <taxon>Bacteria</taxon>
        <taxon>Bacillati</taxon>
        <taxon>Actinomycetota</taxon>
        <taxon>Actinomycetes</taxon>
        <taxon>Pseudonocardiales</taxon>
        <taxon>Pseudonocardiaceae</taxon>
        <taxon>Pseudonocardia</taxon>
    </lineage>
</organism>
<reference evidence="1 2" key="1">
    <citation type="submission" date="2016-10" db="EMBL/GenBank/DDBJ databases">
        <authorList>
            <person name="de Groot N.N."/>
        </authorList>
    </citation>
    <scope>NUCLEOTIDE SEQUENCE [LARGE SCALE GENOMIC DNA]</scope>
    <source>
        <strain evidence="1 2">CGMCC 4.3143</strain>
    </source>
</reference>
<evidence type="ECO:0000313" key="2">
    <source>
        <dbReference type="Proteomes" id="UP000198967"/>
    </source>
</evidence>
<name>A0A1G7ECS2_PSEOR</name>
<proteinExistence type="predicted"/>
<dbReference type="Proteomes" id="UP000198967">
    <property type="component" value="Unassembled WGS sequence"/>
</dbReference>
<evidence type="ECO:0000313" key="1">
    <source>
        <dbReference type="EMBL" id="SDE61225.1"/>
    </source>
</evidence>
<dbReference type="OrthoDB" id="9791827at2"/>